<proteinExistence type="predicted"/>
<feature type="domain" description="DOMON" evidence="7">
    <location>
        <begin position="46"/>
        <end position="173"/>
    </location>
</feature>
<evidence type="ECO:0000259" key="7">
    <source>
        <dbReference type="PROSITE" id="PS50836"/>
    </source>
</evidence>
<dbReference type="Proteomes" id="UP001159364">
    <property type="component" value="Linkage Group LG12"/>
</dbReference>
<comment type="caution">
    <text evidence="8">The sequence shown here is derived from an EMBL/GenBank/DDBJ whole genome shotgun (WGS) entry which is preliminary data.</text>
</comment>
<organism evidence="8 9">
    <name type="scientific">Erythroxylum novogranatense</name>
    <dbReference type="NCBI Taxonomy" id="1862640"/>
    <lineage>
        <taxon>Eukaryota</taxon>
        <taxon>Viridiplantae</taxon>
        <taxon>Streptophyta</taxon>
        <taxon>Embryophyta</taxon>
        <taxon>Tracheophyta</taxon>
        <taxon>Spermatophyta</taxon>
        <taxon>Magnoliopsida</taxon>
        <taxon>eudicotyledons</taxon>
        <taxon>Gunneridae</taxon>
        <taxon>Pentapetalae</taxon>
        <taxon>rosids</taxon>
        <taxon>fabids</taxon>
        <taxon>Malpighiales</taxon>
        <taxon>Erythroxylaceae</taxon>
        <taxon>Erythroxylum</taxon>
    </lineage>
</organism>
<dbReference type="AlphaFoldDB" id="A0AAV8S8W4"/>
<dbReference type="InterPro" id="IPR045265">
    <property type="entry name" value="AIR12_DOMON"/>
</dbReference>
<evidence type="ECO:0000256" key="6">
    <source>
        <dbReference type="SAM" id="SignalP"/>
    </source>
</evidence>
<name>A0AAV8S8W4_9ROSI</name>
<dbReference type="GO" id="GO:0016020">
    <property type="term" value="C:membrane"/>
    <property type="evidence" value="ECO:0007669"/>
    <property type="project" value="UniProtKB-SubCell"/>
</dbReference>
<evidence type="ECO:0000256" key="1">
    <source>
        <dbReference type="ARBA" id="ARBA00004370"/>
    </source>
</evidence>
<dbReference type="PROSITE" id="PS51257">
    <property type="entry name" value="PROKAR_LIPOPROTEIN"/>
    <property type="match status" value="1"/>
</dbReference>
<dbReference type="Pfam" id="PF04526">
    <property type="entry name" value="DUF568"/>
    <property type="match status" value="1"/>
</dbReference>
<accession>A0AAV8S8W4</accession>
<feature type="signal peptide" evidence="6">
    <location>
        <begin position="1"/>
        <end position="23"/>
    </location>
</feature>
<keyword evidence="4" id="KW-0249">Electron transport</keyword>
<dbReference type="PROSITE" id="PS50836">
    <property type="entry name" value="DOMON"/>
    <property type="match status" value="1"/>
</dbReference>
<keyword evidence="9" id="KW-1185">Reference proteome</keyword>
<sequence length="186" mass="19888">MASTSRPILLFIILLSLTLFACANTCSNHTFPNSQVFSSCVDLPVLQAYFYWNYVPSTKSVQLAYRASQSSSGWVAWAINPVKQGMVGSQALVAFQNSEGSMTAFTTSINNYSPSLQPGTLSFGVSNISATYISDEITIFAVVGPLQNVTGVNHVWQAGPLSNGSPQMHATTGQNIQSMGTIDFAS</sequence>
<protein>
    <recommendedName>
        <fullName evidence="7">DOMON domain-containing protein</fullName>
    </recommendedName>
</protein>
<dbReference type="PANTHER" id="PTHR23130:SF159">
    <property type="entry name" value="OS08G0335600 PROTEIN"/>
    <property type="match status" value="1"/>
</dbReference>
<feature type="chain" id="PRO_5044023848" description="DOMON domain-containing protein" evidence="6">
    <location>
        <begin position="24"/>
        <end position="186"/>
    </location>
</feature>
<dbReference type="PANTHER" id="PTHR23130">
    <property type="entry name" value="CYTOCHROME B561 AND DOMON DOMAIN-CONTAINING PROTEIN"/>
    <property type="match status" value="1"/>
</dbReference>
<reference evidence="8 9" key="1">
    <citation type="submission" date="2021-09" db="EMBL/GenBank/DDBJ databases">
        <title>Genomic insights and catalytic innovation underlie evolution of tropane alkaloids biosynthesis.</title>
        <authorList>
            <person name="Wang Y.-J."/>
            <person name="Tian T."/>
            <person name="Huang J.-P."/>
            <person name="Huang S.-X."/>
        </authorList>
    </citation>
    <scope>NUCLEOTIDE SEQUENCE [LARGE SCALE GENOMIC DNA]</scope>
    <source>
        <strain evidence="8">KIB-2018</strain>
        <tissue evidence="8">Leaf</tissue>
    </source>
</reference>
<dbReference type="EMBL" id="JAIWQS010000012">
    <property type="protein sequence ID" value="KAJ8748600.1"/>
    <property type="molecule type" value="Genomic_DNA"/>
</dbReference>
<gene>
    <name evidence="8" type="ORF">K2173_007590</name>
</gene>
<keyword evidence="5" id="KW-0472">Membrane</keyword>
<evidence type="ECO:0000313" key="9">
    <source>
        <dbReference type="Proteomes" id="UP001159364"/>
    </source>
</evidence>
<comment type="subcellular location">
    <subcellularLocation>
        <location evidence="1">Membrane</location>
    </subcellularLocation>
</comment>
<keyword evidence="3 6" id="KW-0732">Signal</keyword>
<evidence type="ECO:0000256" key="3">
    <source>
        <dbReference type="ARBA" id="ARBA00022729"/>
    </source>
</evidence>
<keyword evidence="2" id="KW-0813">Transport</keyword>
<evidence type="ECO:0000256" key="4">
    <source>
        <dbReference type="ARBA" id="ARBA00022982"/>
    </source>
</evidence>
<evidence type="ECO:0000256" key="5">
    <source>
        <dbReference type="ARBA" id="ARBA00023136"/>
    </source>
</evidence>
<evidence type="ECO:0000256" key="2">
    <source>
        <dbReference type="ARBA" id="ARBA00022448"/>
    </source>
</evidence>
<dbReference type="InterPro" id="IPR005018">
    <property type="entry name" value="DOMON_domain"/>
</dbReference>
<evidence type="ECO:0000313" key="8">
    <source>
        <dbReference type="EMBL" id="KAJ8748600.1"/>
    </source>
</evidence>
<dbReference type="CDD" id="cd09629">
    <property type="entry name" value="DOMON_CIL1_like"/>
    <property type="match status" value="1"/>
</dbReference>